<keyword evidence="7" id="KW-1185">Reference proteome</keyword>
<dbReference type="GeneID" id="93565220"/>
<evidence type="ECO:0000256" key="4">
    <source>
        <dbReference type="ARBA" id="ARBA00023163"/>
    </source>
</evidence>
<evidence type="ECO:0000256" key="3">
    <source>
        <dbReference type="ARBA" id="ARBA00023125"/>
    </source>
</evidence>
<dbReference type="SUPFAM" id="SSF46785">
    <property type="entry name" value="Winged helix' DNA-binding domain"/>
    <property type="match status" value="1"/>
</dbReference>
<keyword evidence="2" id="KW-0805">Transcription regulation</keyword>
<dbReference type="InterPro" id="IPR005119">
    <property type="entry name" value="LysR_subst-bd"/>
</dbReference>
<comment type="similarity">
    <text evidence="1">Belongs to the LysR transcriptional regulatory family.</text>
</comment>
<dbReference type="InterPro" id="IPR036388">
    <property type="entry name" value="WH-like_DNA-bd_sf"/>
</dbReference>
<dbReference type="Gene3D" id="1.10.10.10">
    <property type="entry name" value="Winged helix-like DNA-binding domain superfamily/Winged helix DNA-binding domain"/>
    <property type="match status" value="1"/>
</dbReference>
<gene>
    <name evidence="6" type="ORF">BS640_18330</name>
</gene>
<dbReference type="Proteomes" id="UP000192536">
    <property type="component" value="Unassembled WGS sequence"/>
</dbReference>
<sequence length="305" mass="33694">MPKSKIGQIADVDIKLLKIFKTVAECGSFTAAETLLGITRSSISLHMGDLEKRLGIRLCQRGRAGFALTEEGRVVLRDSETLLAAVENFRQQVNQIHDHLRGEFNIGIINNLITQPQMKVTNALSHLRGKGKDVVINISMTTQEEIERKVLDGRLHVGVVPMTSPLSGLDYRAIYSEKSSLYCGRQHPLFAHSGELPEAAIAGLDAVVPNGRITPETLALYGRMQAAARASDREGIAFLILTGKFVGFLPDHYANIWVERGEMLTINPHRLSLNTDIVVTTRKGSNKNLLLESFMAELFHPTSEQ</sequence>
<protein>
    <submittedName>
        <fullName evidence="6">LuxR family transcriptional regulator</fullName>
    </submittedName>
</protein>
<dbReference type="STRING" id="1646377.BS640_18330"/>
<proteinExistence type="inferred from homology"/>
<dbReference type="InterPro" id="IPR036390">
    <property type="entry name" value="WH_DNA-bd_sf"/>
</dbReference>
<dbReference type="AlphaFoldDB" id="A0A1X0WB87"/>
<comment type="caution">
    <text evidence="6">The sequence shown here is derived from an EMBL/GenBank/DDBJ whole genome shotgun (WGS) entry which is preliminary data.</text>
</comment>
<dbReference type="Pfam" id="PF03466">
    <property type="entry name" value="LysR_substrate"/>
    <property type="match status" value="1"/>
</dbReference>
<dbReference type="GO" id="GO:0000976">
    <property type="term" value="F:transcription cis-regulatory region binding"/>
    <property type="evidence" value="ECO:0007669"/>
    <property type="project" value="TreeGrafter"/>
</dbReference>
<dbReference type="PANTHER" id="PTHR30126:SF98">
    <property type="entry name" value="HTH-TYPE TRANSCRIPTIONAL ACTIVATOR BAUR"/>
    <property type="match status" value="1"/>
</dbReference>
<dbReference type="RefSeq" id="WP_017490129.1">
    <property type="nucleotide sequence ID" value="NZ_CAUQAZ010000017.1"/>
</dbReference>
<dbReference type="InterPro" id="IPR000847">
    <property type="entry name" value="LysR_HTH_N"/>
</dbReference>
<dbReference type="Pfam" id="PF00126">
    <property type="entry name" value="HTH_1"/>
    <property type="match status" value="1"/>
</dbReference>
<name>A0A1X0WB87_9GAMM</name>
<feature type="domain" description="HTH lysR-type" evidence="5">
    <location>
        <begin position="12"/>
        <end position="69"/>
    </location>
</feature>
<dbReference type="Gene3D" id="3.40.190.10">
    <property type="entry name" value="Periplasmic binding protein-like II"/>
    <property type="match status" value="2"/>
</dbReference>
<accession>A0A1X0WB87</accession>
<dbReference type="GO" id="GO:0003700">
    <property type="term" value="F:DNA-binding transcription factor activity"/>
    <property type="evidence" value="ECO:0007669"/>
    <property type="project" value="InterPro"/>
</dbReference>
<dbReference type="PROSITE" id="PS50931">
    <property type="entry name" value="HTH_LYSR"/>
    <property type="match status" value="1"/>
</dbReference>
<dbReference type="CDD" id="cd05466">
    <property type="entry name" value="PBP2_LTTR_substrate"/>
    <property type="match status" value="1"/>
</dbReference>
<organism evidence="6 7">
    <name type="scientific">Rouxiella badensis</name>
    <dbReference type="NCBI Taxonomy" id="1646377"/>
    <lineage>
        <taxon>Bacteria</taxon>
        <taxon>Pseudomonadati</taxon>
        <taxon>Pseudomonadota</taxon>
        <taxon>Gammaproteobacteria</taxon>
        <taxon>Enterobacterales</taxon>
        <taxon>Yersiniaceae</taxon>
        <taxon>Rouxiella</taxon>
    </lineage>
</organism>
<evidence type="ECO:0000259" key="5">
    <source>
        <dbReference type="PROSITE" id="PS50931"/>
    </source>
</evidence>
<evidence type="ECO:0000313" key="6">
    <source>
        <dbReference type="EMBL" id="ORJ24048.1"/>
    </source>
</evidence>
<keyword evidence="4" id="KW-0804">Transcription</keyword>
<reference evidence="6 7" key="1">
    <citation type="journal article" date="2017" name="Int. J. Syst. Evol. Microbiol.">
        <title>Rouxiella badensis sp. nov. and Rouxiella silvae sp. nov. isolated from peat bog soil in Germany and emendation of the genus description.</title>
        <authorList>
            <person name="Le Fleche-Mateos A."/>
            <person name="Kugler J.H."/>
            <person name="Hansen S.H."/>
            <person name="Syldatk C."/>
            <person name="Hausmann R."/>
            <person name="Lomprez F."/>
            <person name="Vandenbogaert M."/>
            <person name="Manuguerra J.C."/>
            <person name="Grimont P.A."/>
        </authorList>
    </citation>
    <scope>NUCLEOTIDE SEQUENCE [LARGE SCALE GENOMIC DNA]</scope>
    <source>
        <strain evidence="6 7">DSM 100043</strain>
    </source>
</reference>
<evidence type="ECO:0000256" key="1">
    <source>
        <dbReference type="ARBA" id="ARBA00009437"/>
    </source>
</evidence>
<dbReference type="PANTHER" id="PTHR30126">
    <property type="entry name" value="HTH-TYPE TRANSCRIPTIONAL REGULATOR"/>
    <property type="match status" value="1"/>
</dbReference>
<evidence type="ECO:0000313" key="7">
    <source>
        <dbReference type="Proteomes" id="UP000192536"/>
    </source>
</evidence>
<dbReference type="EMBL" id="MRWE01000036">
    <property type="protein sequence ID" value="ORJ24048.1"/>
    <property type="molecule type" value="Genomic_DNA"/>
</dbReference>
<dbReference type="SUPFAM" id="SSF53850">
    <property type="entry name" value="Periplasmic binding protein-like II"/>
    <property type="match status" value="1"/>
</dbReference>
<keyword evidence="3" id="KW-0238">DNA-binding</keyword>
<evidence type="ECO:0000256" key="2">
    <source>
        <dbReference type="ARBA" id="ARBA00023015"/>
    </source>
</evidence>